<dbReference type="PANTHER" id="PTHR43245:SF59">
    <property type="entry name" value="UDP-GLUCOSE EPIMERASE"/>
    <property type="match status" value="1"/>
</dbReference>
<dbReference type="AlphaFoldDB" id="A0A0R1VY60"/>
<reference evidence="2 3" key="1">
    <citation type="journal article" date="2015" name="Genome Announc.">
        <title>Expanding the biotechnology potential of lactobacilli through comparative genomics of 213 strains and associated genera.</title>
        <authorList>
            <person name="Sun Z."/>
            <person name="Harris H.M."/>
            <person name="McCann A."/>
            <person name="Guo C."/>
            <person name="Argimon S."/>
            <person name="Zhang W."/>
            <person name="Yang X."/>
            <person name="Jeffery I.B."/>
            <person name="Cooney J.C."/>
            <person name="Kagawa T.F."/>
            <person name="Liu W."/>
            <person name="Song Y."/>
            <person name="Salvetti E."/>
            <person name="Wrobel A."/>
            <person name="Rasinkangas P."/>
            <person name="Parkhill J."/>
            <person name="Rea M.C."/>
            <person name="O'Sullivan O."/>
            <person name="Ritari J."/>
            <person name="Douillard F.P."/>
            <person name="Paul Ross R."/>
            <person name="Yang R."/>
            <person name="Briner A.E."/>
            <person name="Felis G.E."/>
            <person name="de Vos W.M."/>
            <person name="Barrangou R."/>
            <person name="Klaenhammer T.R."/>
            <person name="Caufield P.W."/>
            <person name="Cui Y."/>
            <person name="Zhang H."/>
            <person name="O'Toole P.W."/>
        </authorList>
    </citation>
    <scope>NUCLEOTIDE SEQUENCE [LARGE SCALE GENOMIC DNA]</scope>
    <source>
        <strain evidence="2 3">DSM 17758</strain>
    </source>
</reference>
<proteinExistence type="predicted"/>
<feature type="domain" description="NAD-dependent epimerase/dehydratase" evidence="1">
    <location>
        <begin position="4"/>
        <end position="243"/>
    </location>
</feature>
<dbReference type="InterPro" id="IPR001509">
    <property type="entry name" value="Epimerase_deHydtase"/>
</dbReference>
<name>A0A0R1VY60_9LACO</name>
<dbReference type="InterPro" id="IPR050177">
    <property type="entry name" value="Lipid_A_modif_metabolic_enz"/>
</dbReference>
<dbReference type="OrthoDB" id="9811743at2"/>
<dbReference type="InterPro" id="IPR036291">
    <property type="entry name" value="NAD(P)-bd_dom_sf"/>
</dbReference>
<sequence length="310" mass="34228">MATALVTGGAGFIGSNLIEELVKITDKVMVVDDLSMGLESNLPVSDKIIFYEKSITDYSFMKRLLLDERPDYVYLLAAVASVADSIDRPLETHEINQNANLFILDTIRVNKLPVKKILFSSSAAVYGDDPTLPKVETTMVRPLTPYAIDKFATERFVIDYGNLYGLNTVCVRFFNVYGPRQNPKSPYSGVLSLISNAIINDKQFTLFGDGSQTRDFVFVGDVVQALLLLMKTPSASHDVYNVATGTASSLADIIQVFEKLTHKKIALKLQPPRSGDIKDSLADISKLSKLGYQPQFDVEHGVAVYLESLK</sequence>
<evidence type="ECO:0000313" key="2">
    <source>
        <dbReference type="EMBL" id="KRM07766.1"/>
    </source>
</evidence>
<dbReference type="STRING" id="1423735.FC15_GL000833"/>
<protein>
    <submittedName>
        <fullName evidence="2">NAD dependent epimerase dehydratase family protein</fullName>
    </submittedName>
</protein>
<evidence type="ECO:0000259" key="1">
    <source>
        <dbReference type="Pfam" id="PF01370"/>
    </source>
</evidence>
<dbReference type="SUPFAM" id="SSF51735">
    <property type="entry name" value="NAD(P)-binding Rossmann-fold domains"/>
    <property type="match status" value="1"/>
</dbReference>
<evidence type="ECO:0000313" key="3">
    <source>
        <dbReference type="Proteomes" id="UP000051315"/>
    </source>
</evidence>
<dbReference type="Pfam" id="PF01370">
    <property type="entry name" value="Epimerase"/>
    <property type="match status" value="1"/>
</dbReference>
<dbReference type="Gene3D" id="3.40.50.720">
    <property type="entry name" value="NAD(P)-binding Rossmann-like Domain"/>
    <property type="match status" value="1"/>
</dbReference>
<dbReference type="Proteomes" id="UP000051315">
    <property type="component" value="Unassembled WGS sequence"/>
</dbReference>
<keyword evidence="3" id="KW-1185">Reference proteome</keyword>
<dbReference type="RefSeq" id="WP_057825853.1">
    <property type="nucleotide sequence ID" value="NZ_AZFX01000096.1"/>
</dbReference>
<dbReference type="EMBL" id="AZFX01000096">
    <property type="protein sequence ID" value="KRM07766.1"/>
    <property type="molecule type" value="Genomic_DNA"/>
</dbReference>
<dbReference type="Gene3D" id="3.90.25.10">
    <property type="entry name" value="UDP-galactose 4-epimerase, domain 1"/>
    <property type="match status" value="1"/>
</dbReference>
<dbReference type="PANTHER" id="PTHR43245">
    <property type="entry name" value="BIFUNCTIONAL POLYMYXIN RESISTANCE PROTEIN ARNA"/>
    <property type="match status" value="1"/>
</dbReference>
<comment type="caution">
    <text evidence="2">The sequence shown here is derived from an EMBL/GenBank/DDBJ whole genome shotgun (WGS) entry which is preliminary data.</text>
</comment>
<dbReference type="PATRIC" id="fig|1423735.3.peg.866"/>
<accession>A0A0R1VY60</accession>
<organism evidence="2 3">
    <name type="scientific">Lapidilactobacillus concavus DSM 17758</name>
    <dbReference type="NCBI Taxonomy" id="1423735"/>
    <lineage>
        <taxon>Bacteria</taxon>
        <taxon>Bacillati</taxon>
        <taxon>Bacillota</taxon>
        <taxon>Bacilli</taxon>
        <taxon>Lactobacillales</taxon>
        <taxon>Lactobacillaceae</taxon>
        <taxon>Lapidilactobacillus</taxon>
    </lineage>
</organism>
<gene>
    <name evidence="2" type="ORF">FC15_GL000833</name>
</gene>